<sequence>MGVFNSSSVKEEVKAFVNSGEEVQICNSLVEQIGRKLNKLWSN</sequence>
<dbReference type="AlphaFoldDB" id="A0A8D5ZE58"/>
<reference evidence="1 2" key="1">
    <citation type="submission" date="2021-04" db="EMBL/GenBank/DDBJ databases">
        <title>Complete genome sequence of Stygiolobus sp. KN-1.</title>
        <authorList>
            <person name="Nakamura K."/>
            <person name="Sakai H."/>
            <person name="Kurosawa N."/>
        </authorList>
    </citation>
    <scope>NUCLEOTIDE SEQUENCE [LARGE SCALE GENOMIC DNA]</scope>
    <source>
        <strain evidence="1 2">KN-1</strain>
    </source>
</reference>
<accession>A0A8D5ZE58</accession>
<dbReference type="Proteomes" id="UP000825123">
    <property type="component" value="Chromosome"/>
</dbReference>
<gene>
    <name evidence="1" type="ORF">KN1_07750</name>
</gene>
<organism evidence="1 2">
    <name type="scientific">Stygiolobus caldivivus</name>
    <dbReference type="NCBI Taxonomy" id="2824673"/>
    <lineage>
        <taxon>Archaea</taxon>
        <taxon>Thermoproteota</taxon>
        <taxon>Thermoprotei</taxon>
        <taxon>Sulfolobales</taxon>
        <taxon>Sulfolobaceae</taxon>
        <taxon>Stygiolobus</taxon>
    </lineage>
</organism>
<evidence type="ECO:0000313" key="1">
    <source>
        <dbReference type="EMBL" id="BCU69478.1"/>
    </source>
</evidence>
<dbReference type="KEGG" id="csty:KN1_07750"/>
<evidence type="ECO:0000313" key="2">
    <source>
        <dbReference type="Proteomes" id="UP000825123"/>
    </source>
</evidence>
<name>A0A8D5ZE58_9CREN</name>
<keyword evidence="2" id="KW-1185">Reference proteome</keyword>
<protein>
    <submittedName>
        <fullName evidence="1">Uncharacterized protein</fullName>
    </submittedName>
</protein>
<proteinExistence type="predicted"/>
<dbReference type="EMBL" id="AP024597">
    <property type="protein sequence ID" value="BCU69478.1"/>
    <property type="molecule type" value="Genomic_DNA"/>
</dbReference>